<dbReference type="AlphaFoldDB" id="A0A5C6A6R9"/>
<keyword evidence="1" id="KW-0732">Signal</keyword>
<dbReference type="EMBL" id="SJPR01000005">
    <property type="protein sequence ID" value="TWT95209.1"/>
    <property type="molecule type" value="Genomic_DNA"/>
</dbReference>
<keyword evidence="3" id="KW-1185">Reference proteome</keyword>
<comment type="caution">
    <text evidence="2">The sequence shown here is derived from an EMBL/GenBank/DDBJ whole genome shotgun (WGS) entry which is preliminary data.</text>
</comment>
<name>A0A5C6A6R9_9BACT</name>
<evidence type="ECO:0000256" key="1">
    <source>
        <dbReference type="SAM" id="SignalP"/>
    </source>
</evidence>
<accession>A0A5C6A6R9</accession>
<organism evidence="2 3">
    <name type="scientific">Botrimarina colliarenosi</name>
    <dbReference type="NCBI Taxonomy" id="2528001"/>
    <lineage>
        <taxon>Bacteria</taxon>
        <taxon>Pseudomonadati</taxon>
        <taxon>Planctomycetota</taxon>
        <taxon>Planctomycetia</taxon>
        <taxon>Pirellulales</taxon>
        <taxon>Lacipirellulaceae</taxon>
        <taxon>Botrimarina</taxon>
    </lineage>
</organism>
<dbReference type="Proteomes" id="UP000317421">
    <property type="component" value="Unassembled WGS sequence"/>
</dbReference>
<feature type="signal peptide" evidence="1">
    <location>
        <begin position="1"/>
        <end position="36"/>
    </location>
</feature>
<evidence type="ECO:0000313" key="3">
    <source>
        <dbReference type="Proteomes" id="UP000317421"/>
    </source>
</evidence>
<protein>
    <recommendedName>
        <fullName evidence="4">DUF1254 domain-containing protein</fullName>
    </recommendedName>
</protein>
<feature type="chain" id="PRO_5022707778" description="DUF1254 domain-containing protein" evidence="1">
    <location>
        <begin position="37"/>
        <end position="294"/>
    </location>
</feature>
<evidence type="ECO:0008006" key="4">
    <source>
        <dbReference type="Google" id="ProtNLM"/>
    </source>
</evidence>
<proteinExistence type="predicted"/>
<evidence type="ECO:0000313" key="2">
    <source>
        <dbReference type="EMBL" id="TWT95209.1"/>
    </source>
</evidence>
<sequence precursor="true">MAFRPGGSGCANRCRRTVGPVAFAIALCLSPAPLHAQDDGGSESREARQAALQAIPWRHLNAIDRPLVESVVADATLYRQLPTRIIDCDDEMFAYLVDHPDLIVDSWNVMGVSRLQLAPIAPGRYRVADSAGAVGDIRVLHRDGGGAEPLRMLLLADGSYQAGPMPSSIDGQSVLLLRAESVEESNGRCYLTTRLDAFIRFEGPATKLVARTLKPLILRTSDHNFIETMRFVSLFSRTAETNPAGMVRLANHLQQVEEPTRREFAAMCQATSERYAERRRERARLATAAPAVLR</sequence>
<gene>
    <name evidence="2" type="ORF">Pla108_33520</name>
</gene>
<reference evidence="2 3" key="1">
    <citation type="submission" date="2019-02" db="EMBL/GenBank/DDBJ databases">
        <title>Deep-cultivation of Planctomycetes and their phenomic and genomic characterization uncovers novel biology.</title>
        <authorList>
            <person name="Wiegand S."/>
            <person name="Jogler M."/>
            <person name="Boedeker C."/>
            <person name="Pinto D."/>
            <person name="Vollmers J."/>
            <person name="Rivas-Marin E."/>
            <person name="Kohn T."/>
            <person name="Peeters S.H."/>
            <person name="Heuer A."/>
            <person name="Rast P."/>
            <person name="Oberbeckmann S."/>
            <person name="Bunk B."/>
            <person name="Jeske O."/>
            <person name="Meyerdierks A."/>
            <person name="Storesund J.E."/>
            <person name="Kallscheuer N."/>
            <person name="Luecker S."/>
            <person name="Lage O.M."/>
            <person name="Pohl T."/>
            <person name="Merkel B.J."/>
            <person name="Hornburger P."/>
            <person name="Mueller R.-W."/>
            <person name="Bruemmer F."/>
            <person name="Labrenz M."/>
            <person name="Spormann A.M."/>
            <person name="Op Den Camp H."/>
            <person name="Overmann J."/>
            <person name="Amann R."/>
            <person name="Jetten M.S.M."/>
            <person name="Mascher T."/>
            <person name="Medema M.H."/>
            <person name="Devos D.P."/>
            <person name="Kaster A.-K."/>
            <person name="Ovreas L."/>
            <person name="Rohde M."/>
            <person name="Galperin M.Y."/>
            <person name="Jogler C."/>
        </authorList>
    </citation>
    <scope>NUCLEOTIDE SEQUENCE [LARGE SCALE GENOMIC DNA]</scope>
    <source>
        <strain evidence="2 3">Pla108</strain>
    </source>
</reference>